<dbReference type="EMBL" id="VRMN01000001">
    <property type="protein sequence ID" value="KAA8499820.1"/>
    <property type="molecule type" value="Genomic_DNA"/>
</dbReference>
<protein>
    <submittedName>
        <fullName evidence="1">Uncharacterized protein</fullName>
    </submittedName>
</protein>
<evidence type="ECO:0000313" key="2">
    <source>
        <dbReference type="Proteomes" id="UP000324585"/>
    </source>
</evidence>
<proteinExistence type="predicted"/>
<dbReference type="Proteomes" id="UP000324585">
    <property type="component" value="Unassembled WGS sequence"/>
</dbReference>
<comment type="caution">
    <text evidence="1">The sequence shown here is derived from an EMBL/GenBank/DDBJ whole genome shotgun (WGS) entry which is preliminary data.</text>
</comment>
<reference evidence="2" key="1">
    <citation type="journal article" date="2019" name="Nat. Commun.">
        <title>Expansion of phycobilisome linker gene families in mesophilic red algae.</title>
        <authorList>
            <person name="Lee J."/>
            <person name="Kim D."/>
            <person name="Bhattacharya D."/>
            <person name="Yoon H.S."/>
        </authorList>
    </citation>
    <scope>NUCLEOTIDE SEQUENCE [LARGE SCALE GENOMIC DNA]</scope>
    <source>
        <strain evidence="2">CCMP 1328</strain>
    </source>
</reference>
<keyword evidence="2" id="KW-1185">Reference proteome</keyword>
<dbReference type="AlphaFoldDB" id="A0A5J4Z9L6"/>
<sequence>MTTDRTGCARHDLRKSAAFGSKSLDEFCRNCGRDVRINLEVYSTEEGQFCGQNCWWSMKLDASNQRIRKSRKAVPIRRCKGAHHGAKECVLDTDPSLMPLLPESMAEYSHAMFQQALLTQHTHCPNCPPTEHVVWKVNASERSS</sequence>
<evidence type="ECO:0000313" key="1">
    <source>
        <dbReference type="EMBL" id="KAA8499820.1"/>
    </source>
</evidence>
<gene>
    <name evidence="1" type="ORF">FVE85_7405</name>
</gene>
<name>A0A5J4Z9L6_PORPP</name>
<organism evidence="1 2">
    <name type="scientific">Porphyridium purpureum</name>
    <name type="common">Red alga</name>
    <name type="synonym">Porphyridium cruentum</name>
    <dbReference type="NCBI Taxonomy" id="35688"/>
    <lineage>
        <taxon>Eukaryota</taxon>
        <taxon>Rhodophyta</taxon>
        <taxon>Bangiophyceae</taxon>
        <taxon>Porphyridiales</taxon>
        <taxon>Porphyridiaceae</taxon>
        <taxon>Porphyridium</taxon>
    </lineage>
</organism>
<accession>A0A5J4Z9L6</accession>